<proteinExistence type="predicted"/>
<dbReference type="Proteomes" id="UP001596506">
    <property type="component" value="Unassembled WGS sequence"/>
</dbReference>
<accession>A0ABW2IYS5</accession>
<evidence type="ECO:0000313" key="2">
    <source>
        <dbReference type="Proteomes" id="UP001596506"/>
    </source>
</evidence>
<keyword evidence="2" id="KW-1185">Reference proteome</keyword>
<protein>
    <submittedName>
        <fullName evidence="1">Uncharacterized protein</fullName>
    </submittedName>
</protein>
<gene>
    <name evidence="1" type="ORF">ACFQQA_15105</name>
</gene>
<sequence length="97" mass="11020">MTTTVTLYLATLKQSVLDVPAASEAEQKENERIFDEYSEAYIDYVRGSLASEGFQLEEEGENAGLTYFVEADSAEDEERAHYLMSQGGVQDFWAWYN</sequence>
<comment type="caution">
    <text evidence="1">The sequence shown here is derived from an EMBL/GenBank/DDBJ whole genome shotgun (WGS) entry which is preliminary data.</text>
</comment>
<dbReference type="RefSeq" id="WP_100689400.1">
    <property type="nucleotide sequence ID" value="NZ_JBHTBD010000007.1"/>
</dbReference>
<dbReference type="EMBL" id="JBHTBD010000007">
    <property type="protein sequence ID" value="MFC7296049.1"/>
    <property type="molecule type" value="Genomic_DNA"/>
</dbReference>
<name>A0ABW2IYS5_9GAMM</name>
<evidence type="ECO:0000313" key="1">
    <source>
        <dbReference type="EMBL" id="MFC7296049.1"/>
    </source>
</evidence>
<organism evidence="1 2">
    <name type="scientific">Marinobacter aromaticivorans</name>
    <dbReference type="NCBI Taxonomy" id="1494078"/>
    <lineage>
        <taxon>Bacteria</taxon>
        <taxon>Pseudomonadati</taxon>
        <taxon>Pseudomonadota</taxon>
        <taxon>Gammaproteobacteria</taxon>
        <taxon>Pseudomonadales</taxon>
        <taxon>Marinobacteraceae</taxon>
        <taxon>Marinobacter</taxon>
    </lineage>
</organism>
<reference evidence="2" key="1">
    <citation type="journal article" date="2019" name="Int. J. Syst. Evol. Microbiol.">
        <title>The Global Catalogue of Microorganisms (GCM) 10K type strain sequencing project: providing services to taxonomists for standard genome sequencing and annotation.</title>
        <authorList>
            <consortium name="The Broad Institute Genomics Platform"/>
            <consortium name="The Broad Institute Genome Sequencing Center for Infectious Disease"/>
            <person name="Wu L."/>
            <person name="Ma J."/>
        </authorList>
    </citation>
    <scope>NUCLEOTIDE SEQUENCE [LARGE SCALE GENOMIC DNA]</scope>
    <source>
        <strain evidence="2">CCUG 60559</strain>
    </source>
</reference>